<feature type="compositionally biased region" description="Basic and acidic residues" evidence="1">
    <location>
        <begin position="526"/>
        <end position="536"/>
    </location>
</feature>
<reference evidence="2" key="1">
    <citation type="submission" date="2013-07" db="EMBL/GenBank/DDBJ databases">
        <title>The Genome Sequence of Cryptococcus pinus CBS10737.</title>
        <authorList>
            <consortium name="The Broad Institute Genome Sequencing Platform"/>
            <person name="Cuomo C."/>
            <person name="Litvintseva A."/>
            <person name="Chen Y."/>
            <person name="Heitman J."/>
            <person name="Sun S."/>
            <person name="Springer D."/>
            <person name="Dromer F."/>
            <person name="Young S.K."/>
            <person name="Zeng Q."/>
            <person name="Gargeya S."/>
            <person name="Fitzgerald M."/>
            <person name="Abouelleil A."/>
            <person name="Alvarado L."/>
            <person name="Berlin A.M."/>
            <person name="Chapman S.B."/>
            <person name="Dewar J."/>
            <person name="Goldberg J."/>
            <person name="Griggs A."/>
            <person name="Gujja S."/>
            <person name="Hansen M."/>
            <person name="Howarth C."/>
            <person name="Imamovic A."/>
            <person name="Larimer J."/>
            <person name="McCowan C."/>
            <person name="Murphy C."/>
            <person name="Pearson M."/>
            <person name="Priest M."/>
            <person name="Roberts A."/>
            <person name="Saif S."/>
            <person name="Shea T."/>
            <person name="Sykes S."/>
            <person name="Wortman J."/>
            <person name="Nusbaum C."/>
            <person name="Birren B."/>
        </authorList>
    </citation>
    <scope>NUCLEOTIDE SEQUENCE [LARGE SCALE GENOMIC DNA]</scope>
    <source>
        <strain evidence="2">CBS 10737</strain>
    </source>
</reference>
<evidence type="ECO:0000256" key="1">
    <source>
        <dbReference type="SAM" id="MobiDB-lite"/>
    </source>
</evidence>
<dbReference type="STRING" id="1296096.A0A1B9HSP7"/>
<protein>
    <submittedName>
        <fullName evidence="2">Uncharacterized protein</fullName>
    </submittedName>
</protein>
<evidence type="ECO:0000313" key="4">
    <source>
        <dbReference type="Proteomes" id="UP000094020"/>
    </source>
</evidence>
<feature type="region of interest" description="Disordered" evidence="1">
    <location>
        <begin position="453"/>
        <end position="544"/>
    </location>
</feature>
<feature type="compositionally biased region" description="Polar residues" evidence="1">
    <location>
        <begin position="1"/>
        <end position="14"/>
    </location>
</feature>
<feature type="region of interest" description="Disordered" evidence="1">
    <location>
        <begin position="581"/>
        <end position="680"/>
    </location>
</feature>
<name>A0A1B9HSP7_9TREE</name>
<feature type="region of interest" description="Disordered" evidence="1">
    <location>
        <begin position="116"/>
        <end position="321"/>
    </location>
</feature>
<organism evidence="2">
    <name type="scientific">Kwoniella pini CBS 10737</name>
    <dbReference type="NCBI Taxonomy" id="1296096"/>
    <lineage>
        <taxon>Eukaryota</taxon>
        <taxon>Fungi</taxon>
        <taxon>Dikarya</taxon>
        <taxon>Basidiomycota</taxon>
        <taxon>Agaricomycotina</taxon>
        <taxon>Tremellomycetes</taxon>
        <taxon>Tremellales</taxon>
        <taxon>Cryptococcaceae</taxon>
        <taxon>Kwoniella</taxon>
    </lineage>
</organism>
<feature type="region of interest" description="Disordered" evidence="1">
    <location>
        <begin position="381"/>
        <end position="441"/>
    </location>
</feature>
<dbReference type="Proteomes" id="UP000094020">
    <property type="component" value="Chromosome 5"/>
</dbReference>
<feature type="compositionally biased region" description="Basic and acidic residues" evidence="1">
    <location>
        <begin position="36"/>
        <end position="47"/>
    </location>
</feature>
<feature type="compositionally biased region" description="Low complexity" evidence="1">
    <location>
        <begin position="190"/>
        <end position="201"/>
    </location>
</feature>
<reference evidence="3" key="4">
    <citation type="submission" date="2024-02" db="EMBL/GenBank/DDBJ databases">
        <title>Comparative genomics of Cryptococcus and Kwoniella reveals pathogenesis evolution and contrasting modes of karyotype evolution via chromosome fusion or intercentromeric recombination.</title>
        <authorList>
            <person name="Coelho M.A."/>
            <person name="David-Palma M."/>
            <person name="Shea T."/>
            <person name="Bowers K."/>
            <person name="McGinley-Smith S."/>
            <person name="Mohammad A.W."/>
            <person name="Gnirke A."/>
            <person name="Yurkov A.M."/>
            <person name="Nowrousian M."/>
            <person name="Sun S."/>
            <person name="Cuomo C.A."/>
            <person name="Heitman J."/>
        </authorList>
    </citation>
    <scope>NUCLEOTIDE SEQUENCE</scope>
    <source>
        <strain evidence="3">CBS 10737</strain>
    </source>
</reference>
<dbReference type="RefSeq" id="XP_019007518.1">
    <property type="nucleotide sequence ID" value="XM_019159466.1"/>
</dbReference>
<gene>
    <name evidence="2" type="ORF">I206_07780</name>
    <name evidence="3" type="ORF">I206_103827</name>
</gene>
<evidence type="ECO:0000313" key="2">
    <source>
        <dbReference type="EMBL" id="OCF46299.1"/>
    </source>
</evidence>
<reference evidence="3" key="2">
    <citation type="submission" date="2013-07" db="EMBL/GenBank/DDBJ databases">
        <authorList>
            <consortium name="The Broad Institute Genome Sequencing Platform"/>
            <person name="Cuomo C."/>
            <person name="Litvintseva A."/>
            <person name="Chen Y."/>
            <person name="Heitman J."/>
            <person name="Sun S."/>
            <person name="Springer D."/>
            <person name="Dromer F."/>
            <person name="Young S.K."/>
            <person name="Zeng Q."/>
            <person name="Gargeya S."/>
            <person name="Fitzgerald M."/>
            <person name="Abouelleil A."/>
            <person name="Alvarado L."/>
            <person name="Berlin A.M."/>
            <person name="Chapman S.B."/>
            <person name="Dewar J."/>
            <person name="Goldberg J."/>
            <person name="Griggs A."/>
            <person name="Gujja S."/>
            <person name="Hansen M."/>
            <person name="Howarth C."/>
            <person name="Imamovic A."/>
            <person name="Larimer J."/>
            <person name="McCowan C."/>
            <person name="Murphy C."/>
            <person name="Pearson M."/>
            <person name="Priest M."/>
            <person name="Roberts A."/>
            <person name="Saif S."/>
            <person name="Shea T."/>
            <person name="Sykes S."/>
            <person name="Wortman J."/>
            <person name="Nusbaum C."/>
            <person name="Birren B."/>
        </authorList>
    </citation>
    <scope>NUCLEOTIDE SEQUENCE</scope>
    <source>
        <strain evidence="3">CBS 10737</strain>
    </source>
</reference>
<dbReference type="KEGG" id="kpin:30176149"/>
<dbReference type="EMBL" id="KV700118">
    <property type="protein sequence ID" value="OCF46299.1"/>
    <property type="molecule type" value="Genomic_DNA"/>
</dbReference>
<feature type="compositionally biased region" description="Polar residues" evidence="1">
    <location>
        <begin position="470"/>
        <end position="488"/>
    </location>
</feature>
<feature type="compositionally biased region" description="Low complexity" evidence="1">
    <location>
        <begin position="455"/>
        <end position="469"/>
    </location>
</feature>
<feature type="compositionally biased region" description="Acidic residues" evidence="1">
    <location>
        <begin position="48"/>
        <end position="58"/>
    </location>
</feature>
<dbReference type="EMBL" id="CP144523">
    <property type="protein sequence ID" value="WWC69884.1"/>
    <property type="molecule type" value="Genomic_DNA"/>
</dbReference>
<feature type="compositionally biased region" description="Polar residues" evidence="1">
    <location>
        <begin position="220"/>
        <end position="242"/>
    </location>
</feature>
<feature type="compositionally biased region" description="Polar residues" evidence="1">
    <location>
        <begin position="116"/>
        <end position="126"/>
    </location>
</feature>
<evidence type="ECO:0000313" key="3">
    <source>
        <dbReference type="EMBL" id="WWC69884.1"/>
    </source>
</evidence>
<feature type="compositionally biased region" description="Acidic residues" evidence="1">
    <location>
        <begin position="131"/>
        <end position="149"/>
    </location>
</feature>
<dbReference type="OrthoDB" id="2565049at2759"/>
<feature type="compositionally biased region" description="Basic and acidic residues" evidence="1">
    <location>
        <begin position="284"/>
        <end position="294"/>
    </location>
</feature>
<dbReference type="AlphaFoldDB" id="A0A1B9HSP7"/>
<feature type="region of interest" description="Disordered" evidence="1">
    <location>
        <begin position="1"/>
        <end position="66"/>
    </location>
</feature>
<dbReference type="GeneID" id="30176149"/>
<feature type="compositionally biased region" description="Basic and acidic residues" evidence="1">
    <location>
        <begin position="494"/>
        <end position="517"/>
    </location>
</feature>
<keyword evidence="4" id="KW-1185">Reference proteome</keyword>
<feature type="compositionally biased region" description="Polar residues" evidence="1">
    <location>
        <begin position="600"/>
        <end position="619"/>
    </location>
</feature>
<feature type="compositionally biased region" description="Polar residues" evidence="1">
    <location>
        <begin position="647"/>
        <end position="663"/>
    </location>
</feature>
<sequence>MPGRASTITPTTIYSDDATEVPPLNYSYHDDENEEEQKQPKEGKLIDYENEQDEEEEFSNQVQNPGDKLRELLNQMKYAVEITKPTTISIHGTNHSINKKEWKKNSYDEDLNEIVETSSPIRSNKFINEENSNDDDDIHNFDIEEEEESPPTPPPRINNPYSSRRNDKRNSPNFNQPGRLTSRAAVLLNSTSRSSSSTSSSIELSKTDKTSPPSKLETFLASSNSSLPPQLGESSTSNSVKLRSSLERRNSGSSTSSIRSRKGKEREEIHRLPTPLQPTSTEETSERLLHSDSRRRYRNTPPPEDQSYTRRNKGLATPRRISVDIAPEDIHSFARNAVDLEVRGEVELDLDEGLSNVGWEESSQSVIEELEEIPSVQNSRRNILADESNGRRDRSSIAIPRQSNSIGRSPLNQNSHIRVNSAESPPLPALPEPEISENDISEIDTYSSRRAALFRSTSKSPSTSQSRSSVKNQSHTSSTFYGTPTEFPSKSHLSKRESIGKEEQKVESSPERGEPLPKRTLNRSSRSPELESKDTSSTRSTRNALRQSYSAYHSVEDIPIPPQEPIQVNFLKPTSYSLLKSSPTPPISNISPSPRKFAAPNNTSSTPIKSNNPNLSTLPTPKPPGAWQSTPNKSRVRFNPSPLGKVSPTTGNASHNSSQNSEGVSIHRLKVSPRRSPKSKAINEVSHEEVGNGSFLGKLKESISSPLKRSLPKIPPKSTTFSLHTPSIEKAKSTTLATEQALIITQKQWLEALQTLSNHSSSIEVGNVVRKSWGWGTWFLWGLIEIIVLWSVFRMTIDYATSLNQISNSDPFHPLSLPFNSNNNILKFRNNNKNNQNNLINLNLPISNSYSSSFQNLIEIKNNNNNNVNFFDLIENLGLIWNKFENSKFKIEFGNGNGNGLDGVPS</sequence>
<accession>A0A1B9HSP7</accession>
<reference evidence="2" key="3">
    <citation type="submission" date="2016-07" db="EMBL/GenBank/DDBJ databases">
        <title>Evolution of pathogenesis and genome organization in the Tremellales.</title>
        <authorList>
            <person name="Cuomo C."/>
            <person name="Litvintseva A."/>
            <person name="Heitman J."/>
            <person name="Chen Y."/>
            <person name="Sun S."/>
            <person name="Springer D."/>
            <person name="Dromer F."/>
            <person name="Young S."/>
            <person name="Zeng Q."/>
            <person name="Chapman S."/>
            <person name="Gujja S."/>
            <person name="Saif S."/>
            <person name="Birren B."/>
        </authorList>
    </citation>
    <scope>NUCLEOTIDE SEQUENCE</scope>
    <source>
        <strain evidence="2">CBS 10737</strain>
    </source>
</reference>
<feature type="compositionally biased region" description="Basic residues" evidence="1">
    <location>
        <begin position="667"/>
        <end position="678"/>
    </location>
</feature>
<feature type="compositionally biased region" description="Polar residues" evidence="1">
    <location>
        <begin position="401"/>
        <end position="418"/>
    </location>
</feature>
<proteinExistence type="predicted"/>